<feature type="compositionally biased region" description="Basic and acidic residues" evidence="7">
    <location>
        <begin position="108"/>
        <end position="146"/>
    </location>
</feature>
<protein>
    <recommendedName>
        <fullName evidence="5 6">Small ribosomal subunit protein bS6</fullName>
    </recommendedName>
</protein>
<keyword evidence="3 6" id="KW-0687">Ribonucleoprotein</keyword>
<dbReference type="InterPro" id="IPR014717">
    <property type="entry name" value="Transl_elong_EF1B/ribsomal_bS6"/>
</dbReference>
<dbReference type="PANTHER" id="PTHR21011:SF1">
    <property type="entry name" value="SMALL RIBOSOMAL SUBUNIT PROTEIN BS6M"/>
    <property type="match status" value="1"/>
</dbReference>
<reference evidence="8 9" key="1">
    <citation type="submission" date="2019-09" db="EMBL/GenBank/DDBJ databases">
        <title>Parvibaculum sedimenti sp. nov., isolated from sediment.</title>
        <authorList>
            <person name="Wang Y."/>
        </authorList>
    </citation>
    <scope>NUCLEOTIDE SEQUENCE [LARGE SCALE GENOMIC DNA]</scope>
    <source>
        <strain evidence="8 9">HXT-9</strain>
    </source>
</reference>
<dbReference type="GO" id="GO:0022627">
    <property type="term" value="C:cytosolic small ribosomal subunit"/>
    <property type="evidence" value="ECO:0007669"/>
    <property type="project" value="TreeGrafter"/>
</dbReference>
<dbReference type="Pfam" id="PF01250">
    <property type="entry name" value="Ribosomal_S6"/>
    <property type="match status" value="1"/>
</dbReference>
<dbReference type="GO" id="GO:0006412">
    <property type="term" value="P:translation"/>
    <property type="evidence" value="ECO:0007669"/>
    <property type="project" value="UniProtKB-UniRule"/>
</dbReference>
<feature type="region of interest" description="Disordered" evidence="7">
    <location>
        <begin position="92"/>
        <end position="153"/>
    </location>
</feature>
<dbReference type="NCBIfam" id="TIGR00166">
    <property type="entry name" value="S6"/>
    <property type="match status" value="1"/>
</dbReference>
<dbReference type="InterPro" id="IPR035980">
    <property type="entry name" value="Ribosomal_bS6_sf"/>
</dbReference>
<gene>
    <name evidence="6" type="primary">rpsF</name>
    <name evidence="8" type="ORF">F2P47_08045</name>
</gene>
<keyword evidence="6" id="KW-0694">RNA-binding</keyword>
<dbReference type="AlphaFoldDB" id="A0A6N6VLW7"/>
<evidence type="ECO:0000256" key="1">
    <source>
        <dbReference type="ARBA" id="ARBA00009512"/>
    </source>
</evidence>
<name>A0A6N6VLW7_9HYPH</name>
<comment type="caution">
    <text evidence="8">The sequence shown here is derived from an EMBL/GenBank/DDBJ whole genome shotgun (WGS) entry which is preliminary data.</text>
</comment>
<accession>A0A6N6VLW7</accession>
<dbReference type="InterPro" id="IPR000529">
    <property type="entry name" value="Ribosomal_bS6"/>
</dbReference>
<evidence type="ECO:0000313" key="8">
    <source>
        <dbReference type="EMBL" id="KAB7740470.1"/>
    </source>
</evidence>
<evidence type="ECO:0000256" key="5">
    <source>
        <dbReference type="ARBA" id="ARBA00035294"/>
    </source>
</evidence>
<sequence length="153" mass="17311">MALYEHIFIARQDVTQQQVEALVEQFSNILKENGGSVAKTEYWGLRNLAYKVKKNRKGHYALLNIDAPAAAVAEMERQQGINEDVLRFMTTRVEEHETGQSAMLQSRGSRDERGGGGRGDRFDRGDRPRGGDRGDRPRFSRDREEAASEGIEE</sequence>
<dbReference type="InterPro" id="IPR020814">
    <property type="entry name" value="Ribosomal_S6_plastid/chlpt"/>
</dbReference>
<organism evidence="8 9">
    <name type="scientific">Parvibaculum sedimenti</name>
    <dbReference type="NCBI Taxonomy" id="2608632"/>
    <lineage>
        <taxon>Bacteria</taxon>
        <taxon>Pseudomonadati</taxon>
        <taxon>Pseudomonadota</taxon>
        <taxon>Alphaproteobacteria</taxon>
        <taxon>Hyphomicrobiales</taxon>
        <taxon>Parvibaculaceae</taxon>
        <taxon>Parvibaculum</taxon>
    </lineage>
</organism>
<dbReference type="RefSeq" id="WP_152215835.1">
    <property type="nucleotide sequence ID" value="NZ_WESC01000006.1"/>
</dbReference>
<dbReference type="HAMAP" id="MF_00360">
    <property type="entry name" value="Ribosomal_bS6"/>
    <property type="match status" value="1"/>
</dbReference>
<keyword evidence="9" id="KW-1185">Reference proteome</keyword>
<dbReference type="GO" id="GO:0070181">
    <property type="term" value="F:small ribosomal subunit rRNA binding"/>
    <property type="evidence" value="ECO:0007669"/>
    <property type="project" value="TreeGrafter"/>
</dbReference>
<evidence type="ECO:0000313" key="9">
    <source>
        <dbReference type="Proteomes" id="UP000468901"/>
    </source>
</evidence>
<comment type="similarity">
    <text evidence="1 6">Belongs to the bacterial ribosomal protein bS6 family.</text>
</comment>
<dbReference type="CDD" id="cd00473">
    <property type="entry name" value="bS6"/>
    <property type="match status" value="1"/>
</dbReference>
<keyword evidence="6" id="KW-0699">rRNA-binding</keyword>
<dbReference type="Gene3D" id="3.30.70.60">
    <property type="match status" value="1"/>
</dbReference>
<keyword evidence="2 6" id="KW-0689">Ribosomal protein</keyword>
<evidence type="ECO:0000256" key="3">
    <source>
        <dbReference type="ARBA" id="ARBA00023274"/>
    </source>
</evidence>
<dbReference type="SUPFAM" id="SSF54995">
    <property type="entry name" value="Ribosomal protein S6"/>
    <property type="match status" value="1"/>
</dbReference>
<comment type="function">
    <text evidence="4 6">Binds together with bS18 to 16S ribosomal RNA.</text>
</comment>
<dbReference type="Proteomes" id="UP000468901">
    <property type="component" value="Unassembled WGS sequence"/>
</dbReference>
<dbReference type="EMBL" id="WESC01000006">
    <property type="protein sequence ID" value="KAB7740470.1"/>
    <property type="molecule type" value="Genomic_DNA"/>
</dbReference>
<evidence type="ECO:0000256" key="7">
    <source>
        <dbReference type="SAM" id="MobiDB-lite"/>
    </source>
</evidence>
<evidence type="ECO:0000256" key="2">
    <source>
        <dbReference type="ARBA" id="ARBA00022980"/>
    </source>
</evidence>
<proteinExistence type="inferred from homology"/>
<evidence type="ECO:0000256" key="4">
    <source>
        <dbReference type="ARBA" id="ARBA00035104"/>
    </source>
</evidence>
<dbReference type="GO" id="GO:0003735">
    <property type="term" value="F:structural constituent of ribosome"/>
    <property type="evidence" value="ECO:0007669"/>
    <property type="project" value="InterPro"/>
</dbReference>
<evidence type="ECO:0000256" key="6">
    <source>
        <dbReference type="HAMAP-Rule" id="MF_00360"/>
    </source>
</evidence>
<dbReference type="PANTHER" id="PTHR21011">
    <property type="entry name" value="MITOCHONDRIAL 28S RIBOSOMAL PROTEIN S6"/>
    <property type="match status" value="1"/>
</dbReference>